<gene>
    <name evidence="1" type="ORF">C8F04DRAFT_1399652</name>
</gene>
<accession>A0AAD6SGG9</accession>
<proteinExistence type="predicted"/>
<name>A0AAD6SGG9_9AGAR</name>
<dbReference type="Proteomes" id="UP001218188">
    <property type="component" value="Unassembled WGS sequence"/>
</dbReference>
<protein>
    <submittedName>
        <fullName evidence="1">Uncharacterized protein</fullName>
    </submittedName>
</protein>
<feature type="non-terminal residue" evidence="1">
    <location>
        <position position="111"/>
    </location>
</feature>
<dbReference type="EMBL" id="JARJCM010000129">
    <property type="protein sequence ID" value="KAJ7027105.1"/>
    <property type="molecule type" value="Genomic_DNA"/>
</dbReference>
<keyword evidence="2" id="KW-1185">Reference proteome</keyword>
<comment type="caution">
    <text evidence="1">The sequence shown here is derived from an EMBL/GenBank/DDBJ whole genome shotgun (WGS) entry which is preliminary data.</text>
</comment>
<reference evidence="1" key="1">
    <citation type="submission" date="2023-03" db="EMBL/GenBank/DDBJ databases">
        <title>Massive genome expansion in bonnet fungi (Mycena s.s.) driven by repeated elements and novel gene families across ecological guilds.</title>
        <authorList>
            <consortium name="Lawrence Berkeley National Laboratory"/>
            <person name="Harder C.B."/>
            <person name="Miyauchi S."/>
            <person name="Viragh M."/>
            <person name="Kuo A."/>
            <person name="Thoen E."/>
            <person name="Andreopoulos B."/>
            <person name="Lu D."/>
            <person name="Skrede I."/>
            <person name="Drula E."/>
            <person name="Henrissat B."/>
            <person name="Morin E."/>
            <person name="Kohler A."/>
            <person name="Barry K."/>
            <person name="LaButti K."/>
            <person name="Morin E."/>
            <person name="Salamov A."/>
            <person name="Lipzen A."/>
            <person name="Mereny Z."/>
            <person name="Hegedus B."/>
            <person name="Baldrian P."/>
            <person name="Stursova M."/>
            <person name="Weitz H."/>
            <person name="Taylor A."/>
            <person name="Grigoriev I.V."/>
            <person name="Nagy L.G."/>
            <person name="Martin F."/>
            <person name="Kauserud H."/>
        </authorList>
    </citation>
    <scope>NUCLEOTIDE SEQUENCE</scope>
    <source>
        <strain evidence="1">CBHHK200</strain>
    </source>
</reference>
<organism evidence="1 2">
    <name type="scientific">Mycena alexandri</name>
    <dbReference type="NCBI Taxonomy" id="1745969"/>
    <lineage>
        <taxon>Eukaryota</taxon>
        <taxon>Fungi</taxon>
        <taxon>Dikarya</taxon>
        <taxon>Basidiomycota</taxon>
        <taxon>Agaricomycotina</taxon>
        <taxon>Agaricomycetes</taxon>
        <taxon>Agaricomycetidae</taxon>
        <taxon>Agaricales</taxon>
        <taxon>Marasmiineae</taxon>
        <taxon>Mycenaceae</taxon>
        <taxon>Mycena</taxon>
    </lineage>
</organism>
<evidence type="ECO:0000313" key="2">
    <source>
        <dbReference type="Proteomes" id="UP001218188"/>
    </source>
</evidence>
<dbReference type="AlphaFoldDB" id="A0AAD6SGG9"/>
<sequence length="111" mass="11667">MAQCTSNVGSDDARHTLRRVHQLILSDAGINVGGVQIKAPIIRLHLQESGFNDRAINSLLDASDRQNTIAALSLLATLQALGDPAPGSTHAFCVIREALRTLGGLGTTNPS</sequence>
<evidence type="ECO:0000313" key="1">
    <source>
        <dbReference type="EMBL" id="KAJ7027105.1"/>
    </source>
</evidence>